<reference evidence="2" key="1">
    <citation type="submission" date="2008-08" db="EMBL/GenBank/DDBJ databases">
        <title>Soil formate regulates the fungal nitrous oxide emission pathway.</title>
        <authorList>
            <person name="Ma W.K."/>
            <person name="Farrell R.E."/>
            <person name="Siciliano S.D."/>
        </authorList>
    </citation>
    <scope>NUCLEOTIDE SEQUENCE</scope>
</reference>
<proteinExistence type="predicted"/>
<feature type="region of interest" description="Disordered" evidence="1">
    <location>
        <begin position="14"/>
        <end position="40"/>
    </location>
</feature>
<evidence type="ECO:0000313" key="2">
    <source>
        <dbReference type="EMBL" id="ACH81996.1"/>
    </source>
</evidence>
<name>B5TK01_9FUNG</name>
<dbReference type="EMBL" id="EU980452">
    <property type="protein sequence ID" value="ACH81996.1"/>
    <property type="molecule type" value="Genomic_DNA"/>
</dbReference>
<organism evidence="2">
    <name type="scientific">uncultured fungus</name>
    <dbReference type="NCBI Taxonomy" id="175245"/>
    <lineage>
        <taxon>Eukaryota</taxon>
        <taxon>Fungi</taxon>
        <taxon>environmental samples</taxon>
    </lineage>
</organism>
<protein>
    <submittedName>
        <fullName evidence="2">Nitric oxide reductase</fullName>
    </submittedName>
</protein>
<accession>B5TK01</accession>
<feature type="non-terminal residue" evidence="2">
    <location>
        <position position="1"/>
    </location>
</feature>
<evidence type="ECO:0000256" key="1">
    <source>
        <dbReference type="SAM" id="MobiDB-lite"/>
    </source>
</evidence>
<sequence>QDIVLVGQAIEAGQGDLARNNDRNRDSDAFEDPDLLHFRR</sequence>
<dbReference type="AlphaFoldDB" id="B5TK01"/>
<feature type="compositionally biased region" description="Basic and acidic residues" evidence="1">
    <location>
        <begin position="19"/>
        <end position="40"/>
    </location>
</feature>
<feature type="non-terminal residue" evidence="2">
    <location>
        <position position="40"/>
    </location>
</feature>